<evidence type="ECO:0000256" key="1">
    <source>
        <dbReference type="SAM" id="Phobius"/>
    </source>
</evidence>
<sequence length="187" mass="21365">MNCAITFYTTRLYQYSMDSIQRTSTNPFKDYIESTPEKVLDFSQEQPHPEFFNILNEKPILTDFEKNTDTVVEITQDKNSESHISDDTEINQKSTHHKGRLPTSYTERQKFYKLDGKNPSEIGQCINFMCALLLGITGFVVFFMLIGLTFKSKIVSALIIVLSSIFLIFILICVTALIKEGAPKLID</sequence>
<evidence type="ECO:0000313" key="2">
    <source>
        <dbReference type="EMBL" id="GFT81759.1"/>
    </source>
</evidence>
<protein>
    <submittedName>
        <fullName evidence="2">Uncharacterized protein</fullName>
    </submittedName>
</protein>
<dbReference type="OrthoDB" id="6459046at2759"/>
<accession>A0A8X6PPC2</accession>
<keyword evidence="3" id="KW-1185">Reference proteome</keyword>
<dbReference type="Proteomes" id="UP000887013">
    <property type="component" value="Unassembled WGS sequence"/>
</dbReference>
<dbReference type="AlphaFoldDB" id="A0A8X6PPC2"/>
<keyword evidence="1" id="KW-1133">Transmembrane helix</keyword>
<feature type="transmembrane region" description="Helical" evidence="1">
    <location>
        <begin position="126"/>
        <end position="148"/>
    </location>
</feature>
<dbReference type="EMBL" id="BMAW01023228">
    <property type="protein sequence ID" value="GFT81759.1"/>
    <property type="molecule type" value="Genomic_DNA"/>
</dbReference>
<gene>
    <name evidence="2" type="primary">NCL1_11343</name>
    <name evidence="2" type="ORF">NPIL_167892</name>
</gene>
<keyword evidence="1" id="KW-0472">Membrane</keyword>
<comment type="caution">
    <text evidence="2">The sequence shown here is derived from an EMBL/GenBank/DDBJ whole genome shotgun (WGS) entry which is preliminary data.</text>
</comment>
<feature type="transmembrane region" description="Helical" evidence="1">
    <location>
        <begin position="154"/>
        <end position="178"/>
    </location>
</feature>
<name>A0A8X6PPC2_NEPPI</name>
<proteinExistence type="predicted"/>
<evidence type="ECO:0000313" key="3">
    <source>
        <dbReference type="Proteomes" id="UP000887013"/>
    </source>
</evidence>
<organism evidence="2 3">
    <name type="scientific">Nephila pilipes</name>
    <name type="common">Giant wood spider</name>
    <name type="synonym">Nephila maculata</name>
    <dbReference type="NCBI Taxonomy" id="299642"/>
    <lineage>
        <taxon>Eukaryota</taxon>
        <taxon>Metazoa</taxon>
        <taxon>Ecdysozoa</taxon>
        <taxon>Arthropoda</taxon>
        <taxon>Chelicerata</taxon>
        <taxon>Arachnida</taxon>
        <taxon>Araneae</taxon>
        <taxon>Araneomorphae</taxon>
        <taxon>Entelegynae</taxon>
        <taxon>Araneoidea</taxon>
        <taxon>Nephilidae</taxon>
        <taxon>Nephila</taxon>
    </lineage>
</organism>
<keyword evidence="1" id="KW-0812">Transmembrane</keyword>
<reference evidence="2" key="1">
    <citation type="submission" date="2020-08" db="EMBL/GenBank/DDBJ databases">
        <title>Multicomponent nature underlies the extraordinary mechanical properties of spider dragline silk.</title>
        <authorList>
            <person name="Kono N."/>
            <person name="Nakamura H."/>
            <person name="Mori M."/>
            <person name="Yoshida Y."/>
            <person name="Ohtoshi R."/>
            <person name="Malay A.D."/>
            <person name="Moran D.A.P."/>
            <person name="Tomita M."/>
            <person name="Numata K."/>
            <person name="Arakawa K."/>
        </authorList>
    </citation>
    <scope>NUCLEOTIDE SEQUENCE</scope>
</reference>